<sequence>MESCFSLRTGYAIKYLTDSEDLKKRDIEQLPIRPNGRDLRTWLNHSETTIYSISSGTKGLQNAETEIKYLFVSTGILAQGALREDKQPKIANDGLGVDVTFDILFV</sequence>
<organism evidence="1 2">
    <name type="scientific">Daphnia pulex</name>
    <name type="common">Water flea</name>
    <dbReference type="NCBI Taxonomy" id="6669"/>
    <lineage>
        <taxon>Eukaryota</taxon>
        <taxon>Metazoa</taxon>
        <taxon>Ecdysozoa</taxon>
        <taxon>Arthropoda</taxon>
        <taxon>Crustacea</taxon>
        <taxon>Branchiopoda</taxon>
        <taxon>Diplostraca</taxon>
        <taxon>Cladocera</taxon>
        <taxon>Anomopoda</taxon>
        <taxon>Daphniidae</taxon>
        <taxon>Daphnia</taxon>
    </lineage>
</organism>
<dbReference type="Proteomes" id="UP000000305">
    <property type="component" value="Unassembled WGS sequence"/>
</dbReference>
<evidence type="ECO:0000313" key="1">
    <source>
        <dbReference type="EMBL" id="EFX87045.1"/>
    </source>
</evidence>
<dbReference type="InParanoid" id="E9FZF3"/>
<reference evidence="1 2" key="1">
    <citation type="journal article" date="2011" name="Science">
        <title>The ecoresponsive genome of Daphnia pulex.</title>
        <authorList>
            <person name="Colbourne J.K."/>
            <person name="Pfrender M.E."/>
            <person name="Gilbert D."/>
            <person name="Thomas W.K."/>
            <person name="Tucker A."/>
            <person name="Oakley T.H."/>
            <person name="Tokishita S."/>
            <person name="Aerts A."/>
            <person name="Arnold G.J."/>
            <person name="Basu M.K."/>
            <person name="Bauer D.J."/>
            <person name="Caceres C.E."/>
            <person name="Carmel L."/>
            <person name="Casola C."/>
            <person name="Choi J.H."/>
            <person name="Detter J.C."/>
            <person name="Dong Q."/>
            <person name="Dusheyko S."/>
            <person name="Eads B.D."/>
            <person name="Frohlich T."/>
            <person name="Geiler-Samerotte K.A."/>
            <person name="Gerlach D."/>
            <person name="Hatcher P."/>
            <person name="Jogdeo S."/>
            <person name="Krijgsveld J."/>
            <person name="Kriventseva E.V."/>
            <person name="Kultz D."/>
            <person name="Laforsch C."/>
            <person name="Lindquist E."/>
            <person name="Lopez J."/>
            <person name="Manak J.R."/>
            <person name="Muller J."/>
            <person name="Pangilinan J."/>
            <person name="Patwardhan R.P."/>
            <person name="Pitluck S."/>
            <person name="Pritham E.J."/>
            <person name="Rechtsteiner A."/>
            <person name="Rho M."/>
            <person name="Rogozin I.B."/>
            <person name="Sakarya O."/>
            <person name="Salamov A."/>
            <person name="Schaack S."/>
            <person name="Shapiro H."/>
            <person name="Shiga Y."/>
            <person name="Skalitzky C."/>
            <person name="Smith Z."/>
            <person name="Souvorov A."/>
            <person name="Sung W."/>
            <person name="Tang Z."/>
            <person name="Tsuchiya D."/>
            <person name="Tu H."/>
            <person name="Vos H."/>
            <person name="Wang M."/>
            <person name="Wolf Y.I."/>
            <person name="Yamagata H."/>
            <person name="Yamada T."/>
            <person name="Ye Y."/>
            <person name="Shaw J.R."/>
            <person name="Andrews J."/>
            <person name="Crease T.J."/>
            <person name="Tang H."/>
            <person name="Lucas S.M."/>
            <person name="Robertson H.M."/>
            <person name="Bork P."/>
            <person name="Koonin E.V."/>
            <person name="Zdobnov E.M."/>
            <person name="Grigoriev I.V."/>
            <person name="Lynch M."/>
            <person name="Boore J.L."/>
        </authorList>
    </citation>
    <scope>NUCLEOTIDE SEQUENCE [LARGE SCALE GENOMIC DNA]</scope>
</reference>
<protein>
    <submittedName>
        <fullName evidence="1">Uncharacterized protein</fullName>
    </submittedName>
</protein>
<keyword evidence="2" id="KW-1185">Reference proteome</keyword>
<evidence type="ECO:0000313" key="2">
    <source>
        <dbReference type="Proteomes" id="UP000000305"/>
    </source>
</evidence>
<dbReference type="KEGG" id="dpx:DAPPUDRAFT_312548"/>
<name>E9FZF3_DAPPU</name>
<dbReference type="AlphaFoldDB" id="E9FZF3"/>
<accession>E9FZF3</accession>
<proteinExistence type="predicted"/>
<dbReference type="HOGENOM" id="CLU_2225862_0_0_1"/>
<dbReference type="EMBL" id="GL732528">
    <property type="protein sequence ID" value="EFX87045.1"/>
    <property type="molecule type" value="Genomic_DNA"/>
</dbReference>
<gene>
    <name evidence="1" type="ORF">DAPPUDRAFT_312548</name>
</gene>